<dbReference type="InterPro" id="IPR025877">
    <property type="entry name" value="MobA-like_NTP_Trfase"/>
</dbReference>
<dbReference type="SUPFAM" id="SSF53448">
    <property type="entry name" value="Nucleotide-diphospho-sugar transferases"/>
    <property type="match status" value="1"/>
</dbReference>
<keyword evidence="2" id="KW-0501">Molybdenum cofactor biosynthesis</keyword>
<dbReference type="SUPFAM" id="SSF52540">
    <property type="entry name" value="P-loop containing nucleoside triphosphate hydrolases"/>
    <property type="match status" value="1"/>
</dbReference>
<evidence type="ECO:0000313" key="6">
    <source>
        <dbReference type="Proteomes" id="UP000594464"/>
    </source>
</evidence>
<dbReference type="NCBIfam" id="TIGR00176">
    <property type="entry name" value="mobB"/>
    <property type="match status" value="1"/>
</dbReference>
<dbReference type="KEGG" id="nva:G3M78_06375"/>
<evidence type="ECO:0000313" key="5">
    <source>
        <dbReference type="EMBL" id="QPJ65034.1"/>
    </source>
</evidence>
<dbReference type="InterPro" id="IPR027417">
    <property type="entry name" value="P-loop_NTPase"/>
</dbReference>
<dbReference type="Gene3D" id="3.90.550.10">
    <property type="entry name" value="Spore Coat Polysaccharide Biosynthesis Protein SpsA, Chain A"/>
    <property type="match status" value="1"/>
</dbReference>
<evidence type="ECO:0000256" key="1">
    <source>
        <dbReference type="ARBA" id="ARBA00023134"/>
    </source>
</evidence>
<dbReference type="PANTHER" id="PTHR40072">
    <property type="entry name" value="MOLYBDOPTERIN-GUANINE DINUCLEOTIDE BIOSYNTHESIS ADAPTER PROTEIN-RELATED"/>
    <property type="match status" value="1"/>
</dbReference>
<dbReference type="CDD" id="cd03116">
    <property type="entry name" value="MobB"/>
    <property type="match status" value="1"/>
</dbReference>
<reference evidence="6" key="1">
    <citation type="submission" date="2020-02" db="EMBL/GenBank/DDBJ databases">
        <title>Genomic and physiological characterization of two novel Nitrospinaceae genera.</title>
        <authorList>
            <person name="Mueller A.J."/>
            <person name="Jung M.-Y."/>
            <person name="Strachan C.R."/>
            <person name="Herbold C.W."/>
            <person name="Kirkegaard R.H."/>
            <person name="Daims H."/>
        </authorList>
    </citation>
    <scope>NUCLEOTIDE SEQUENCE [LARGE SCALE GENOMIC DNA]</scope>
</reference>
<keyword evidence="1" id="KW-0547">Nucleotide-binding</keyword>
<dbReference type="InterPro" id="IPR029044">
    <property type="entry name" value="Nucleotide-diphossugar_trans"/>
</dbReference>
<dbReference type="PANTHER" id="PTHR40072:SF1">
    <property type="entry name" value="MOLYBDOPTERIN-GUANINE DINUCLEOTIDE BIOSYNTHESIS ADAPTER PROTEIN"/>
    <property type="match status" value="1"/>
</dbReference>
<dbReference type="EMBL" id="CP048620">
    <property type="protein sequence ID" value="QPJ65034.1"/>
    <property type="molecule type" value="Genomic_DNA"/>
</dbReference>
<evidence type="ECO:0000256" key="2">
    <source>
        <dbReference type="ARBA" id="ARBA00023150"/>
    </source>
</evidence>
<dbReference type="Pfam" id="PF12804">
    <property type="entry name" value="NTP_transf_3"/>
    <property type="match status" value="1"/>
</dbReference>
<proteinExistence type="predicted"/>
<evidence type="ECO:0000259" key="3">
    <source>
        <dbReference type="Pfam" id="PF03205"/>
    </source>
</evidence>
<accession>A0A7T0C1V7</accession>
<keyword evidence="1" id="KW-0342">GTP-binding</keyword>
<evidence type="ECO:0000259" key="4">
    <source>
        <dbReference type="Pfam" id="PF12804"/>
    </source>
</evidence>
<dbReference type="GO" id="GO:0005525">
    <property type="term" value="F:GTP binding"/>
    <property type="evidence" value="ECO:0007669"/>
    <property type="project" value="UniProtKB-KW"/>
</dbReference>
<dbReference type="Pfam" id="PF03205">
    <property type="entry name" value="MobB"/>
    <property type="match status" value="1"/>
</dbReference>
<dbReference type="InterPro" id="IPR052539">
    <property type="entry name" value="MGD_biosynthesis_adapter"/>
</dbReference>
<feature type="domain" description="Molybdopterin-guanine dinucleotide biosynthesis protein B (MobB)" evidence="3">
    <location>
        <begin position="13"/>
        <end position="137"/>
    </location>
</feature>
<dbReference type="CDD" id="cd02503">
    <property type="entry name" value="MobA"/>
    <property type="match status" value="1"/>
</dbReference>
<protein>
    <submittedName>
        <fullName evidence="5">Molybdopterin-guanine dinucleotide biosynthesis protein B</fullName>
    </submittedName>
</protein>
<dbReference type="InterPro" id="IPR013482">
    <property type="entry name" value="Molybde_CF_guanTrfase"/>
</dbReference>
<dbReference type="GO" id="GO:0016779">
    <property type="term" value="F:nucleotidyltransferase activity"/>
    <property type="evidence" value="ECO:0007669"/>
    <property type="project" value="UniProtKB-ARBA"/>
</dbReference>
<gene>
    <name evidence="5" type="primary">mobB</name>
    <name evidence="5" type="ORF">G3M78_06375</name>
</gene>
<dbReference type="Proteomes" id="UP000594464">
    <property type="component" value="Chromosome"/>
</dbReference>
<name>A0A7T0C1V7_9BACT</name>
<dbReference type="AlphaFoldDB" id="A0A7T0C1V7"/>
<dbReference type="GO" id="GO:0006777">
    <property type="term" value="P:Mo-molybdopterin cofactor biosynthetic process"/>
    <property type="evidence" value="ECO:0007669"/>
    <property type="project" value="UniProtKB-KW"/>
</dbReference>
<dbReference type="InterPro" id="IPR004435">
    <property type="entry name" value="MobB_dom"/>
</dbReference>
<feature type="domain" description="MobA-like NTP transferase" evidence="4">
    <location>
        <begin position="179"/>
        <end position="322"/>
    </location>
</feature>
<organism evidence="5 6">
    <name type="scientific">Candidatus Nitrohelix vancouverensis</name>
    <dbReference type="NCBI Taxonomy" id="2705534"/>
    <lineage>
        <taxon>Bacteria</taxon>
        <taxon>Pseudomonadati</taxon>
        <taxon>Nitrospinota/Tectimicrobiota group</taxon>
        <taxon>Nitrospinota</taxon>
        <taxon>Nitrospinia</taxon>
        <taxon>Nitrospinales</taxon>
        <taxon>Nitrospinaceae</taxon>
        <taxon>Candidatus Nitrohelix</taxon>
    </lineage>
</organism>
<sequence length="375" mass="42945">MDHYWVQFKTPFLCFAGFSGVGKTTLLEKLIQRFHADQTRVGYYKHDAHRFSMDKEGKDTHRCFHAGAGIIAINDPRHFAVVAHDEFKQQTVTHALEQCDCILIEGYKKSPYDKIVFVDADGKMPIPSDSPNIKALIHQGTAPEKDAANRPHFHRDDIDGIYQFVRDHFRARSAPLYGAVFIGGQSKRMGRPKFSLTYNGKSEAERMADILSRHCEKVYFSSRASQETETLSHLNHIERIDDEHIDLGPVGGLATLMGRHPGKAWMVVACDMPFLTEDNFVSIVNARDPLRYGTCFVQKGNLSYEPMCAIYEPKFISPLYGAMSRRELSLKRIIHQFPFKEVKIAPESRPQFMNANTPEEYEFARVRREQENPKE</sequence>
<dbReference type="Gene3D" id="3.40.50.300">
    <property type="entry name" value="P-loop containing nucleotide triphosphate hydrolases"/>
    <property type="match status" value="1"/>
</dbReference>